<sequence length="119" mass="12232">MDIEKNNTAQTGSGHTLAQHPVPAPGGDGPGERELSARDTIARVIVAAYGENSDECPCEQDLDVADAIIAYLTGEAAIKRTAKAILAAPADYPGEEQALEWAKYLAGAAVAALLGGEQG</sequence>
<accession>A0A931G4H2</accession>
<comment type="caution">
    <text evidence="2">The sequence shown here is derived from an EMBL/GenBank/DDBJ whole genome shotgun (WGS) entry which is preliminary data.</text>
</comment>
<gene>
    <name evidence="2" type="ORF">IV500_05085</name>
</gene>
<reference evidence="2 3" key="1">
    <citation type="submission" date="2020-11" db="EMBL/GenBank/DDBJ databases">
        <title>Arthrobacter antarcticus sp. nov., isolated from Antarctic Soil.</title>
        <authorList>
            <person name="Li J."/>
        </authorList>
    </citation>
    <scope>NUCLEOTIDE SEQUENCE [LARGE SCALE GENOMIC DNA]</scope>
    <source>
        <strain evidence="2 3">Z1-20</strain>
    </source>
</reference>
<feature type="compositionally biased region" description="Polar residues" evidence="1">
    <location>
        <begin position="1"/>
        <end position="16"/>
    </location>
</feature>
<protein>
    <submittedName>
        <fullName evidence="2">Uncharacterized protein</fullName>
    </submittedName>
</protein>
<organism evidence="2 3">
    <name type="scientific">Arthrobacter terrae</name>
    <dbReference type="NCBI Taxonomy" id="2935737"/>
    <lineage>
        <taxon>Bacteria</taxon>
        <taxon>Bacillati</taxon>
        <taxon>Actinomycetota</taxon>
        <taxon>Actinomycetes</taxon>
        <taxon>Micrococcales</taxon>
        <taxon>Micrococcaceae</taxon>
        <taxon>Arthrobacter</taxon>
    </lineage>
</organism>
<evidence type="ECO:0000256" key="1">
    <source>
        <dbReference type="SAM" id="MobiDB-lite"/>
    </source>
</evidence>
<dbReference type="Proteomes" id="UP000655366">
    <property type="component" value="Unassembled WGS sequence"/>
</dbReference>
<dbReference type="AlphaFoldDB" id="A0A931G4H2"/>
<evidence type="ECO:0000313" key="3">
    <source>
        <dbReference type="Proteomes" id="UP000655366"/>
    </source>
</evidence>
<dbReference type="RefSeq" id="WP_196395729.1">
    <property type="nucleotide sequence ID" value="NZ_JADNYM010000005.1"/>
</dbReference>
<keyword evidence="3" id="KW-1185">Reference proteome</keyword>
<proteinExistence type="predicted"/>
<evidence type="ECO:0000313" key="2">
    <source>
        <dbReference type="EMBL" id="MBG0738793.1"/>
    </source>
</evidence>
<feature type="region of interest" description="Disordered" evidence="1">
    <location>
        <begin position="1"/>
        <end position="35"/>
    </location>
</feature>
<dbReference type="EMBL" id="JADNYM010000005">
    <property type="protein sequence ID" value="MBG0738793.1"/>
    <property type="molecule type" value="Genomic_DNA"/>
</dbReference>
<name>A0A931G4H2_9MICC</name>